<name>A0A6B0SAF2_9CETA</name>
<dbReference type="PANTHER" id="PTHR24329:SF337">
    <property type="entry name" value="ARISTALESS RELATED HOMEOBOX"/>
    <property type="match status" value="1"/>
</dbReference>
<comment type="caution">
    <text evidence="15">The sequence shown here is derived from an EMBL/GenBank/DDBJ whole genome shotgun (WGS) entry which is preliminary data.</text>
</comment>
<dbReference type="SUPFAM" id="SSF46689">
    <property type="entry name" value="Homeodomain-like"/>
    <property type="match status" value="1"/>
</dbReference>
<evidence type="ECO:0000256" key="1">
    <source>
        <dbReference type="ARBA" id="ARBA00004123"/>
    </source>
</evidence>
<feature type="region of interest" description="Disordered" evidence="12">
    <location>
        <begin position="377"/>
        <end position="401"/>
    </location>
</feature>
<reference evidence="15" key="1">
    <citation type="submission" date="2019-10" db="EMBL/GenBank/DDBJ databases">
        <title>The sequence and de novo assembly of the wild yak genome.</title>
        <authorList>
            <person name="Liu Y."/>
        </authorList>
    </citation>
    <scope>NUCLEOTIDE SEQUENCE [LARGE SCALE GENOMIC DNA]</scope>
    <source>
        <strain evidence="15">WY2019</strain>
    </source>
</reference>
<evidence type="ECO:0000256" key="7">
    <source>
        <dbReference type="ARBA" id="ARBA00054354"/>
    </source>
</evidence>
<feature type="domain" description="Homeobox" evidence="13">
    <location>
        <begin position="402"/>
        <end position="462"/>
    </location>
</feature>
<dbReference type="SMART" id="SM00389">
    <property type="entry name" value="HOX"/>
    <property type="match status" value="1"/>
</dbReference>
<evidence type="ECO:0000256" key="3">
    <source>
        <dbReference type="ARBA" id="ARBA00022473"/>
    </source>
</evidence>
<feature type="DNA-binding region" description="Homeobox" evidence="10">
    <location>
        <begin position="404"/>
        <end position="463"/>
    </location>
</feature>
<evidence type="ECO:0000256" key="4">
    <source>
        <dbReference type="ARBA" id="ARBA00023125"/>
    </source>
</evidence>
<keyword evidence="5 10" id="KW-0371">Homeobox</keyword>
<feature type="region of interest" description="Disordered" evidence="12">
    <location>
        <begin position="171"/>
        <end position="199"/>
    </location>
</feature>
<evidence type="ECO:0000256" key="2">
    <source>
        <dbReference type="ARBA" id="ARBA00006503"/>
    </source>
</evidence>
<dbReference type="InterPro" id="IPR009057">
    <property type="entry name" value="Homeodomain-like_sf"/>
</dbReference>
<dbReference type="PANTHER" id="PTHR24329">
    <property type="entry name" value="HOMEOBOX PROTEIN ARISTALESS"/>
    <property type="match status" value="1"/>
</dbReference>
<dbReference type="CDD" id="cd00086">
    <property type="entry name" value="homeodomain"/>
    <property type="match status" value="1"/>
</dbReference>
<keyword evidence="4 10" id="KW-0238">DNA-binding</keyword>
<dbReference type="InterPro" id="IPR050649">
    <property type="entry name" value="Paired_Homeobox_TFs"/>
</dbReference>
<evidence type="ECO:0000256" key="11">
    <source>
        <dbReference type="RuleBase" id="RU000682"/>
    </source>
</evidence>
<keyword evidence="16" id="KW-1185">Reference proteome</keyword>
<evidence type="ECO:0000313" key="15">
    <source>
        <dbReference type="EMBL" id="MXQ98485.1"/>
    </source>
</evidence>
<evidence type="ECO:0000259" key="14">
    <source>
        <dbReference type="PROSITE" id="PS50803"/>
    </source>
</evidence>
<proteinExistence type="inferred from homology"/>
<dbReference type="InterPro" id="IPR001356">
    <property type="entry name" value="HD"/>
</dbReference>
<dbReference type="InterPro" id="IPR003654">
    <property type="entry name" value="OAR_dom"/>
</dbReference>
<dbReference type="Pfam" id="PF03826">
    <property type="entry name" value="OAR"/>
    <property type="match status" value="1"/>
</dbReference>
<comment type="function">
    <text evidence="7">Transcription factor. Binds to specific sequence motif 5'-TAATTA-3' in regulatory elements of target genes, such as histone demethylase KDM5C. Positively modulates transcription of KDM5C. Activates expression of KDM5C synergistically with histone lysine demethylase PHF8 and perhaps in competition with transcription regulator ZNF711; synergy may be related to enrichment of histone H3K4me3 in regulatory elements. Required for normal brain development. Plays a role in neuronal proliferation, interneuronal migration and differentiation in the embryonic forebrain. May also be involved in axonal guidance in the floor plate.</text>
</comment>
<evidence type="ECO:0000256" key="6">
    <source>
        <dbReference type="ARBA" id="ARBA00023242"/>
    </source>
</evidence>
<dbReference type="PROSITE" id="PS50803">
    <property type="entry name" value="OAR"/>
    <property type="match status" value="1"/>
</dbReference>
<evidence type="ECO:0000256" key="9">
    <source>
        <dbReference type="ARBA" id="ARBA00076935"/>
    </source>
</evidence>
<accession>A0A6B0SAF2</accession>
<comment type="similarity">
    <text evidence="2">Belongs to the paired homeobox family. Bicoid subfamily.</text>
</comment>
<evidence type="ECO:0000313" key="16">
    <source>
        <dbReference type="Proteomes" id="UP000322234"/>
    </source>
</evidence>
<dbReference type="Proteomes" id="UP000322234">
    <property type="component" value="Unassembled WGS sequence"/>
</dbReference>
<feature type="compositionally biased region" description="Basic and acidic residues" evidence="12">
    <location>
        <begin position="175"/>
        <end position="188"/>
    </location>
</feature>
<sequence length="638" mass="69111">MHKLSSRQLFGLDSPLAAAVLPQGGHTKKGRGFVSSGERWDLGFDDFLMQRFRFLGETQGGGPIRGITKQSVIKCEADDTAKTEGIANAKEPSLQIYVLSPFGPFHGLLLWGKKNPAMSNQYQEEGCSERPECKSKSPTLLSSYCIDSILGRRSPCKMRLLGAAQSLPAPLASRTDQEKAVQEEKEGTTLRPGTSKSSKPLARGCLSLPLCFQKKQRPSFASRALRFSVLVLRSFKYPLWWPCECSEEGRWAKNSRSRVDSCKNLVKRRTPKAVNGDSRRSAPWPFLLGRFLYTRCASSRGMSALCLLHPLTSPPRSFRTHFLQDDFSGRGAPAPPAGGCWGQVLTQGHWAAPSSPGARQAGGELSPKEELLLHPEDAEGKDGEDSVCLSAGSDSEEGLLKRKQRRYRTTFTSYQLEELERAFQKTHYPDVFTREELAMRLDLTEARVQVWFQNRRAKWRKREKAGAQTHPPGLPFPGPLSATHPLSPYLDASPFPPHHPALDSAWTAAAAAAAAAFPSLPPPPGSASLPPSGAPLGLSTFLGAAVFRHPAFISPAFGRLFSTMAPLTSASTAAALLRQPTPAVEGAVASGALADPATAAADRRASSIAALRLKAKEHAAQLTQLNILPGTSTGKEVC</sequence>
<keyword evidence="3" id="KW-0217">Developmental protein</keyword>
<dbReference type="AlphaFoldDB" id="A0A6B0SAF2"/>
<feature type="domain" description="OAR" evidence="14">
    <location>
        <begin position="606"/>
        <end position="619"/>
    </location>
</feature>
<dbReference type="Gene3D" id="1.10.10.60">
    <property type="entry name" value="Homeodomain-like"/>
    <property type="match status" value="1"/>
</dbReference>
<protein>
    <recommendedName>
        <fullName evidence="8">Homeobox protein ARX</fullName>
    </recommendedName>
    <alternativeName>
        <fullName evidence="9">Aristaless-related homeobox</fullName>
    </alternativeName>
</protein>
<dbReference type="GO" id="GO:0000977">
    <property type="term" value="F:RNA polymerase II transcription regulatory region sequence-specific DNA binding"/>
    <property type="evidence" value="ECO:0007669"/>
    <property type="project" value="TreeGrafter"/>
</dbReference>
<organism evidence="15 16">
    <name type="scientific">Bos mutus</name>
    <name type="common">wild yak</name>
    <dbReference type="NCBI Taxonomy" id="72004"/>
    <lineage>
        <taxon>Eukaryota</taxon>
        <taxon>Metazoa</taxon>
        <taxon>Chordata</taxon>
        <taxon>Craniata</taxon>
        <taxon>Vertebrata</taxon>
        <taxon>Euteleostomi</taxon>
        <taxon>Mammalia</taxon>
        <taxon>Eutheria</taxon>
        <taxon>Laurasiatheria</taxon>
        <taxon>Artiodactyla</taxon>
        <taxon>Ruminantia</taxon>
        <taxon>Pecora</taxon>
        <taxon>Bovidae</taxon>
        <taxon>Bovinae</taxon>
        <taxon>Bos</taxon>
    </lineage>
</organism>
<evidence type="ECO:0000259" key="13">
    <source>
        <dbReference type="PROSITE" id="PS50071"/>
    </source>
</evidence>
<dbReference type="FunFam" id="1.10.10.60:FF:000102">
    <property type="entry name" value="Aristaless related homeobox"/>
    <property type="match status" value="1"/>
</dbReference>
<dbReference type="PROSITE" id="PS50071">
    <property type="entry name" value="HOMEOBOX_2"/>
    <property type="match status" value="1"/>
</dbReference>
<dbReference type="InterPro" id="IPR017970">
    <property type="entry name" value="Homeobox_CS"/>
</dbReference>
<evidence type="ECO:0000256" key="10">
    <source>
        <dbReference type="PROSITE-ProRule" id="PRU00108"/>
    </source>
</evidence>
<keyword evidence="6 10" id="KW-0539">Nucleus</keyword>
<comment type="subcellular location">
    <subcellularLocation>
        <location evidence="1 10 11">Nucleus</location>
    </subcellularLocation>
</comment>
<dbReference type="PROSITE" id="PS00027">
    <property type="entry name" value="HOMEOBOX_1"/>
    <property type="match status" value="1"/>
</dbReference>
<dbReference type="EMBL" id="VBQZ03000243">
    <property type="protein sequence ID" value="MXQ98485.1"/>
    <property type="molecule type" value="Genomic_DNA"/>
</dbReference>
<dbReference type="Pfam" id="PF00046">
    <property type="entry name" value="Homeodomain"/>
    <property type="match status" value="1"/>
</dbReference>
<evidence type="ECO:0000256" key="5">
    <source>
        <dbReference type="ARBA" id="ARBA00023155"/>
    </source>
</evidence>
<evidence type="ECO:0000256" key="8">
    <source>
        <dbReference type="ARBA" id="ARBA00071272"/>
    </source>
</evidence>
<dbReference type="GO" id="GO:0000981">
    <property type="term" value="F:DNA-binding transcription factor activity, RNA polymerase II-specific"/>
    <property type="evidence" value="ECO:0007669"/>
    <property type="project" value="InterPro"/>
</dbReference>
<gene>
    <name evidence="15" type="ORF">E5288_WYG002239</name>
</gene>
<evidence type="ECO:0000256" key="12">
    <source>
        <dbReference type="SAM" id="MobiDB-lite"/>
    </source>
</evidence>
<dbReference type="GO" id="GO:0005634">
    <property type="term" value="C:nucleus"/>
    <property type="evidence" value="ECO:0007669"/>
    <property type="project" value="UniProtKB-SubCell"/>
</dbReference>